<dbReference type="Proteomes" id="UP000013097">
    <property type="component" value="Unassembled WGS sequence"/>
</dbReference>
<evidence type="ECO:0000313" key="2">
    <source>
        <dbReference type="Proteomes" id="UP000013097"/>
    </source>
</evidence>
<sequence>MDCVCIEYGARYSKLTKELLDTKPDIYYRALIALRIKELERHSGYIKKIDKAKKNGTKIKFSVASSKEEALKAIEDINKSIKEVNSKFNKKISTISLVED</sequence>
<keyword evidence="2" id="KW-1185">Reference proteome</keyword>
<proteinExistence type="predicted"/>
<dbReference type="PATRIC" id="fig|999411.4.peg.873"/>
<evidence type="ECO:0000313" key="1">
    <source>
        <dbReference type="EMBL" id="ENZ01666.1"/>
    </source>
</evidence>
<accession>N9WF50</accession>
<comment type="caution">
    <text evidence="1">The sequence shown here is derived from an EMBL/GenBank/DDBJ whole genome shotgun (WGS) entry which is preliminary data.</text>
</comment>
<protein>
    <submittedName>
        <fullName evidence="1">Uncharacterized protein</fullName>
    </submittedName>
</protein>
<gene>
    <name evidence="1" type="ORF">HMPREF1092_00900</name>
</gene>
<reference evidence="1 2" key="1">
    <citation type="submission" date="2013-01" db="EMBL/GenBank/DDBJ databases">
        <title>The Genome Sequence of Clostridium colicanis 209318.</title>
        <authorList>
            <consortium name="The Broad Institute Genome Sequencing Platform"/>
            <person name="Earl A."/>
            <person name="Ward D."/>
            <person name="Feldgarden M."/>
            <person name="Gevers D."/>
            <person name="Courvalin P."/>
            <person name="Lambert T."/>
            <person name="Walker B."/>
            <person name="Young S.K."/>
            <person name="Zeng Q."/>
            <person name="Gargeya S."/>
            <person name="Fitzgerald M."/>
            <person name="Haas B."/>
            <person name="Abouelleil A."/>
            <person name="Alvarado L."/>
            <person name="Arachchi H.M."/>
            <person name="Berlin A.M."/>
            <person name="Chapman S.B."/>
            <person name="Dewar J."/>
            <person name="Goldberg J."/>
            <person name="Griggs A."/>
            <person name="Gujja S."/>
            <person name="Hansen M."/>
            <person name="Howarth C."/>
            <person name="Imamovic A."/>
            <person name="Larimer J."/>
            <person name="McCowan C."/>
            <person name="Murphy C."/>
            <person name="Neiman D."/>
            <person name="Pearson M."/>
            <person name="Priest M."/>
            <person name="Roberts A."/>
            <person name="Saif S."/>
            <person name="Shea T."/>
            <person name="Sisk P."/>
            <person name="Sykes S."/>
            <person name="Wortman J."/>
            <person name="Nusbaum C."/>
            <person name="Birren B."/>
        </authorList>
    </citation>
    <scope>NUCLEOTIDE SEQUENCE [LARGE SCALE GENOMIC DNA]</scope>
    <source>
        <strain evidence="1 2">209318</strain>
    </source>
</reference>
<dbReference type="EMBL" id="AGYT01000008">
    <property type="protein sequence ID" value="ENZ01666.1"/>
    <property type="molecule type" value="Genomic_DNA"/>
</dbReference>
<organism evidence="1 2">
    <name type="scientific">Clostridium thermobutyricum</name>
    <dbReference type="NCBI Taxonomy" id="29372"/>
    <lineage>
        <taxon>Bacteria</taxon>
        <taxon>Bacillati</taxon>
        <taxon>Bacillota</taxon>
        <taxon>Clostridia</taxon>
        <taxon>Eubacteriales</taxon>
        <taxon>Clostridiaceae</taxon>
        <taxon>Clostridium</taxon>
    </lineage>
</organism>
<dbReference type="AlphaFoldDB" id="N9WF50"/>
<name>N9WF50_9CLOT</name>
<dbReference type="HOGENOM" id="CLU_2300883_0_0_9"/>
<dbReference type="RefSeq" id="WP_002597402.1">
    <property type="nucleotide sequence ID" value="NZ_KB850956.1"/>
</dbReference>